<gene>
    <name evidence="5" type="ORF">EW142_03470</name>
</gene>
<evidence type="ECO:0000313" key="5">
    <source>
        <dbReference type="EMBL" id="TAI48870.1"/>
    </source>
</evidence>
<feature type="domain" description="Ca3427-like PBP 2" evidence="4">
    <location>
        <begin position="88"/>
        <end position="179"/>
    </location>
</feature>
<keyword evidence="3" id="KW-0732">Signal</keyword>
<comment type="subcellular location">
    <subcellularLocation>
        <location evidence="1">Periplasm</location>
    </subcellularLocation>
</comment>
<dbReference type="CDD" id="cd13637">
    <property type="entry name" value="PBP2_Ca3427_like"/>
    <property type="match status" value="1"/>
</dbReference>
<comment type="caution">
    <text evidence="5">The sequence shown here is derived from an EMBL/GenBank/DDBJ whole genome shotgun (WGS) entry which is preliminary data.</text>
</comment>
<dbReference type="SUPFAM" id="SSF53850">
    <property type="entry name" value="Periplasmic binding protein-like II"/>
    <property type="match status" value="1"/>
</dbReference>
<dbReference type="OrthoDB" id="6191474at2"/>
<accession>A0A4V2HSS9</accession>
<dbReference type="RefSeq" id="WP_130609696.1">
    <property type="nucleotide sequence ID" value="NZ_SGIU01000001.1"/>
</dbReference>
<evidence type="ECO:0000313" key="6">
    <source>
        <dbReference type="Proteomes" id="UP000291981"/>
    </source>
</evidence>
<dbReference type="Gene3D" id="3.40.190.10">
    <property type="entry name" value="Periplasmic binding protein-like II"/>
    <property type="match status" value="2"/>
</dbReference>
<comment type="similarity">
    <text evidence="2">Belongs to the bacterial solute-binding protein SsuA/TauA family.</text>
</comment>
<dbReference type="GO" id="GO:0042597">
    <property type="term" value="C:periplasmic space"/>
    <property type="evidence" value="ECO:0007669"/>
    <property type="project" value="UniProtKB-SubCell"/>
</dbReference>
<dbReference type="AlphaFoldDB" id="A0A4V2HSS9"/>
<sequence>MKSVRIIGVPEHFNLPWHLAIEEGAFEDRGIELVWTDVPEGTGRMCELLTNNETDLAIILTEGIVKSISEGNPVKIVQEYISSPLLWGIHVAHQSSYQSISELETAPVAISRQGSGSHLMANVHAKHHGWDINGLKYETINNLDGAIHSFSEGSQAYFLWEHYTTKPWVEKRVFRRLGDFPTPWPCFVIAVTENFIGKNSNLLKHILEVINTYTIEFKKIPSIDRTLSNRYKQTLENIQSWLSKTEWGQEQIKKGTIDTVQSSLFDLKLIKEIRESEFFLYP</sequence>
<reference evidence="5 6" key="1">
    <citation type="submission" date="2019-02" db="EMBL/GenBank/DDBJ databases">
        <title>Draft genome sequence of Muricauda sp. 176CP4-71.</title>
        <authorList>
            <person name="Park J.-S."/>
        </authorList>
    </citation>
    <scope>NUCLEOTIDE SEQUENCE [LARGE SCALE GENOMIC DNA]</scope>
    <source>
        <strain evidence="5 6">176CP4-71</strain>
    </source>
</reference>
<proteinExistence type="inferred from homology"/>
<protein>
    <submittedName>
        <fullName evidence="5">ABC transporter substrate-binding protein</fullName>
    </submittedName>
</protein>
<dbReference type="PANTHER" id="PTHR30024:SF47">
    <property type="entry name" value="TAURINE-BINDING PERIPLASMIC PROTEIN"/>
    <property type="match status" value="1"/>
</dbReference>
<dbReference type="InterPro" id="IPR054364">
    <property type="entry name" value="Ca3427-like_PBP2"/>
</dbReference>
<dbReference type="EMBL" id="SGIU01000001">
    <property type="protein sequence ID" value="TAI48870.1"/>
    <property type="molecule type" value="Genomic_DNA"/>
</dbReference>
<evidence type="ECO:0000256" key="1">
    <source>
        <dbReference type="ARBA" id="ARBA00004418"/>
    </source>
</evidence>
<evidence type="ECO:0000256" key="2">
    <source>
        <dbReference type="ARBA" id="ARBA00010742"/>
    </source>
</evidence>
<dbReference type="Pfam" id="PF22384">
    <property type="entry name" value="PBP2_Ca3427_like"/>
    <property type="match status" value="1"/>
</dbReference>
<evidence type="ECO:0000256" key="3">
    <source>
        <dbReference type="ARBA" id="ARBA00022729"/>
    </source>
</evidence>
<dbReference type="Proteomes" id="UP000291981">
    <property type="component" value="Unassembled WGS sequence"/>
</dbReference>
<evidence type="ECO:0000259" key="4">
    <source>
        <dbReference type="Pfam" id="PF22384"/>
    </source>
</evidence>
<organism evidence="5 6">
    <name type="scientific">Flagellimonas allohymeniacidonis</name>
    <dbReference type="NCBI Taxonomy" id="2517819"/>
    <lineage>
        <taxon>Bacteria</taxon>
        <taxon>Pseudomonadati</taxon>
        <taxon>Bacteroidota</taxon>
        <taxon>Flavobacteriia</taxon>
        <taxon>Flavobacteriales</taxon>
        <taxon>Flavobacteriaceae</taxon>
        <taxon>Flagellimonas</taxon>
    </lineage>
</organism>
<name>A0A4V2HSS9_9FLAO</name>
<keyword evidence="6" id="KW-1185">Reference proteome</keyword>
<dbReference type="PANTHER" id="PTHR30024">
    <property type="entry name" value="ALIPHATIC SULFONATES-BINDING PROTEIN-RELATED"/>
    <property type="match status" value="1"/>
</dbReference>